<dbReference type="SUPFAM" id="SSF52821">
    <property type="entry name" value="Rhodanese/Cell cycle control phosphatase"/>
    <property type="match status" value="1"/>
</dbReference>
<organism evidence="1 2">
    <name type="scientific">Anaeromyxobacter paludicola</name>
    <dbReference type="NCBI Taxonomy" id="2918171"/>
    <lineage>
        <taxon>Bacteria</taxon>
        <taxon>Pseudomonadati</taxon>
        <taxon>Myxococcota</taxon>
        <taxon>Myxococcia</taxon>
        <taxon>Myxococcales</taxon>
        <taxon>Cystobacterineae</taxon>
        <taxon>Anaeromyxobacteraceae</taxon>
        <taxon>Anaeromyxobacter</taxon>
    </lineage>
</organism>
<gene>
    <name evidence="1" type="ORF">AMPC_00070</name>
</gene>
<keyword evidence="2" id="KW-1185">Reference proteome</keyword>
<evidence type="ECO:0008006" key="3">
    <source>
        <dbReference type="Google" id="ProtNLM"/>
    </source>
</evidence>
<evidence type="ECO:0000313" key="2">
    <source>
        <dbReference type="Proteomes" id="UP001162734"/>
    </source>
</evidence>
<dbReference type="InterPro" id="IPR036873">
    <property type="entry name" value="Rhodanese-like_dom_sf"/>
</dbReference>
<dbReference type="Proteomes" id="UP001162734">
    <property type="component" value="Chromosome"/>
</dbReference>
<dbReference type="EMBL" id="AP025592">
    <property type="protein sequence ID" value="BDG06894.1"/>
    <property type="molecule type" value="Genomic_DNA"/>
</dbReference>
<sequence>MELPRITVEQVRAREQRGERFTFLDARNPTAWGQASDQVHGALRVPADEVDRHTAEIPRERAVVAYCT</sequence>
<reference evidence="2" key="1">
    <citation type="journal article" date="2022" name="Int. J. Syst. Evol. Microbiol.">
        <title>Anaeromyxobacter oryzae sp. nov., Anaeromyxobacter diazotrophicus sp. nov. and Anaeromyxobacter paludicola sp. nov., isolated from paddy soils.</title>
        <authorList>
            <person name="Itoh H."/>
            <person name="Xu Z."/>
            <person name="Mise K."/>
            <person name="Masuda Y."/>
            <person name="Ushijima N."/>
            <person name="Hayakawa C."/>
            <person name="Shiratori Y."/>
            <person name="Senoo K."/>
        </authorList>
    </citation>
    <scope>NUCLEOTIDE SEQUENCE [LARGE SCALE GENOMIC DNA]</scope>
    <source>
        <strain evidence="2">Red630</strain>
    </source>
</reference>
<proteinExistence type="predicted"/>
<dbReference type="RefSeq" id="WP_248343479.1">
    <property type="nucleotide sequence ID" value="NZ_AP025592.1"/>
</dbReference>
<dbReference type="Gene3D" id="3.40.250.10">
    <property type="entry name" value="Rhodanese-like domain"/>
    <property type="match status" value="1"/>
</dbReference>
<name>A0ABN6N109_9BACT</name>
<evidence type="ECO:0000313" key="1">
    <source>
        <dbReference type="EMBL" id="BDG06894.1"/>
    </source>
</evidence>
<accession>A0ABN6N109</accession>
<protein>
    <recommendedName>
        <fullName evidence="3">Rhodanese domain-containing protein</fullName>
    </recommendedName>
</protein>